<dbReference type="EMBL" id="JACGWJ010000008">
    <property type="protein sequence ID" value="KAL0404004.1"/>
    <property type="molecule type" value="Genomic_DNA"/>
</dbReference>
<proteinExistence type="predicted"/>
<protein>
    <submittedName>
        <fullName evidence="1">Uncharacterized protein</fullName>
    </submittedName>
</protein>
<reference evidence="1" key="2">
    <citation type="journal article" date="2024" name="Plant">
        <title>Genomic evolution and insights into agronomic trait innovations of Sesamum species.</title>
        <authorList>
            <person name="Miao H."/>
            <person name="Wang L."/>
            <person name="Qu L."/>
            <person name="Liu H."/>
            <person name="Sun Y."/>
            <person name="Le M."/>
            <person name="Wang Q."/>
            <person name="Wei S."/>
            <person name="Zheng Y."/>
            <person name="Lin W."/>
            <person name="Duan Y."/>
            <person name="Cao H."/>
            <person name="Xiong S."/>
            <person name="Wang X."/>
            <person name="Wei L."/>
            <person name="Li C."/>
            <person name="Ma Q."/>
            <person name="Ju M."/>
            <person name="Zhao R."/>
            <person name="Li G."/>
            <person name="Mu C."/>
            <person name="Tian Q."/>
            <person name="Mei H."/>
            <person name="Zhang T."/>
            <person name="Gao T."/>
            <person name="Zhang H."/>
        </authorList>
    </citation>
    <scope>NUCLEOTIDE SEQUENCE</scope>
    <source>
        <strain evidence="1">G02</strain>
    </source>
</reference>
<gene>
    <name evidence="1" type="ORF">Sradi_2041200</name>
</gene>
<reference evidence="1" key="1">
    <citation type="submission" date="2020-06" db="EMBL/GenBank/DDBJ databases">
        <authorList>
            <person name="Li T."/>
            <person name="Hu X."/>
            <person name="Zhang T."/>
            <person name="Song X."/>
            <person name="Zhang H."/>
            <person name="Dai N."/>
            <person name="Sheng W."/>
            <person name="Hou X."/>
            <person name="Wei L."/>
        </authorList>
    </citation>
    <scope>NUCLEOTIDE SEQUENCE</scope>
    <source>
        <strain evidence="1">G02</strain>
        <tissue evidence="1">Leaf</tissue>
    </source>
</reference>
<dbReference type="AlphaFoldDB" id="A0AAW2TH97"/>
<name>A0AAW2TH97_SESRA</name>
<organism evidence="1">
    <name type="scientific">Sesamum radiatum</name>
    <name type="common">Black benniseed</name>
    <dbReference type="NCBI Taxonomy" id="300843"/>
    <lineage>
        <taxon>Eukaryota</taxon>
        <taxon>Viridiplantae</taxon>
        <taxon>Streptophyta</taxon>
        <taxon>Embryophyta</taxon>
        <taxon>Tracheophyta</taxon>
        <taxon>Spermatophyta</taxon>
        <taxon>Magnoliopsida</taxon>
        <taxon>eudicotyledons</taxon>
        <taxon>Gunneridae</taxon>
        <taxon>Pentapetalae</taxon>
        <taxon>asterids</taxon>
        <taxon>lamiids</taxon>
        <taxon>Lamiales</taxon>
        <taxon>Pedaliaceae</taxon>
        <taxon>Sesamum</taxon>
    </lineage>
</organism>
<accession>A0AAW2TH97</accession>
<evidence type="ECO:0000313" key="1">
    <source>
        <dbReference type="EMBL" id="KAL0404004.1"/>
    </source>
</evidence>
<comment type="caution">
    <text evidence="1">The sequence shown here is derived from an EMBL/GenBank/DDBJ whole genome shotgun (WGS) entry which is preliminary data.</text>
</comment>
<sequence>MNFDPVSVCGSSDGGREVVLRSRKDGESKGGMHGHNASVEIINCRHVAAQRLRHDSDGGFFRLSMAVCGAYGLELWWLVG</sequence>